<dbReference type="EMBL" id="CP049057">
    <property type="protein sequence ID" value="QIE60350.1"/>
    <property type="molecule type" value="Genomic_DNA"/>
</dbReference>
<gene>
    <name evidence="1" type="ORF">G5B37_12490</name>
</gene>
<evidence type="ECO:0000313" key="2">
    <source>
        <dbReference type="Proteomes" id="UP000505306"/>
    </source>
</evidence>
<evidence type="ECO:0008006" key="3">
    <source>
        <dbReference type="Google" id="ProtNLM"/>
    </source>
</evidence>
<dbReference type="AlphaFoldDB" id="A0A6G6GPF4"/>
<accession>A0A6G6GPF4</accession>
<protein>
    <recommendedName>
        <fullName evidence="3">Lipocalin-like domain-containing protein</fullName>
    </recommendedName>
</protein>
<dbReference type="PROSITE" id="PS51257">
    <property type="entry name" value="PROKAR_LIPOPROTEIN"/>
    <property type="match status" value="1"/>
</dbReference>
<reference evidence="1 2" key="1">
    <citation type="submission" date="2020-02" db="EMBL/GenBank/DDBJ databases">
        <title>Complete genome sequence of Flavobacteriaceae bacterium.</title>
        <authorList>
            <person name="Kim S.-J."/>
            <person name="Kim Y.-S."/>
            <person name="Kim K.-H."/>
        </authorList>
    </citation>
    <scope>NUCLEOTIDE SEQUENCE [LARGE SCALE GENOMIC DNA]</scope>
    <source>
        <strain evidence="1 2">RR4-40</strain>
    </source>
</reference>
<dbReference type="Proteomes" id="UP000505306">
    <property type="component" value="Chromosome"/>
</dbReference>
<evidence type="ECO:0000313" key="1">
    <source>
        <dbReference type="EMBL" id="QIE60350.1"/>
    </source>
</evidence>
<dbReference type="KEGG" id="mgel:G5B37_12490"/>
<sequence length="135" mass="15270">MKLYTILFILLFISCKQPNPKIERSEKKEVAKVTSETQEKLQGTWVNLADTLSTITFKGNTSKNSYSGLENDTEIFFTVDANCKTTGSVSTSEPDSYINTTGTAEECYYIKTLNETTLELQLMAQNVTLQFKKQR</sequence>
<organism evidence="1 2">
    <name type="scientific">Rasiella rasia</name>
    <dbReference type="NCBI Taxonomy" id="2744027"/>
    <lineage>
        <taxon>Bacteria</taxon>
        <taxon>Pseudomonadati</taxon>
        <taxon>Bacteroidota</taxon>
        <taxon>Flavobacteriia</taxon>
        <taxon>Flavobacteriales</taxon>
        <taxon>Flavobacteriaceae</taxon>
        <taxon>Rasiella</taxon>
    </lineage>
</organism>
<keyword evidence="2" id="KW-1185">Reference proteome</keyword>
<name>A0A6G6GPF4_9FLAO</name>
<proteinExistence type="predicted"/>
<dbReference type="RefSeq" id="WP_164680363.1">
    <property type="nucleotide sequence ID" value="NZ_CP049057.1"/>
</dbReference>